<accession>A0ABT9QAB4</accession>
<gene>
    <name evidence="2" type="ORF">J2853_002546</name>
</gene>
<keyword evidence="3" id="KW-1185">Reference proteome</keyword>
<sequence>MDTEPVTLNIETACTGCKKPICNDADNGRPDDWDHTEENPTHCYPPTPPDDIKEALPHETRKIRMRAEELVTYQFDLEVPIHVGVTADALAAYLDDHPDLWVDHLGDDSFYSCSDREVIGDRTYYTDDAGYLEALASFSVKHLRLLQRWLTVPCPVCKAVPADDDTTHRTVAFAEPAEEGDEQKVNQIVAIACDGSWVVEPNRLGIYDLHWKDWTKNAPVVEATLVDAPTS</sequence>
<dbReference type="Proteomes" id="UP001225356">
    <property type="component" value="Unassembled WGS sequence"/>
</dbReference>
<dbReference type="RefSeq" id="WP_307557488.1">
    <property type="nucleotide sequence ID" value="NZ_JAUSQU010000001.1"/>
</dbReference>
<protein>
    <submittedName>
        <fullName evidence="2">Uncharacterized protein</fullName>
    </submittedName>
</protein>
<name>A0ABT9QAB4_9ACTN</name>
<evidence type="ECO:0000313" key="3">
    <source>
        <dbReference type="Proteomes" id="UP001225356"/>
    </source>
</evidence>
<dbReference type="EMBL" id="JAUSQU010000001">
    <property type="protein sequence ID" value="MDP9843335.1"/>
    <property type="molecule type" value="Genomic_DNA"/>
</dbReference>
<feature type="region of interest" description="Disordered" evidence="1">
    <location>
        <begin position="29"/>
        <end position="53"/>
    </location>
</feature>
<proteinExistence type="predicted"/>
<comment type="caution">
    <text evidence="2">The sequence shown here is derived from an EMBL/GenBank/DDBJ whole genome shotgun (WGS) entry which is preliminary data.</text>
</comment>
<feature type="compositionally biased region" description="Basic and acidic residues" evidence="1">
    <location>
        <begin position="29"/>
        <end position="40"/>
    </location>
</feature>
<reference evidence="2 3" key="1">
    <citation type="submission" date="2023-07" db="EMBL/GenBank/DDBJ databases">
        <title>Sequencing the genomes of 1000 actinobacteria strains.</title>
        <authorList>
            <person name="Klenk H.-P."/>
        </authorList>
    </citation>
    <scope>NUCLEOTIDE SEQUENCE [LARGE SCALE GENOMIC DNA]</scope>
    <source>
        <strain evidence="2 3">DSM 46740</strain>
    </source>
</reference>
<organism evidence="2 3">
    <name type="scientific">Streptosporangium lutulentum</name>
    <dbReference type="NCBI Taxonomy" id="1461250"/>
    <lineage>
        <taxon>Bacteria</taxon>
        <taxon>Bacillati</taxon>
        <taxon>Actinomycetota</taxon>
        <taxon>Actinomycetes</taxon>
        <taxon>Streptosporangiales</taxon>
        <taxon>Streptosporangiaceae</taxon>
        <taxon>Streptosporangium</taxon>
    </lineage>
</organism>
<evidence type="ECO:0000256" key="1">
    <source>
        <dbReference type="SAM" id="MobiDB-lite"/>
    </source>
</evidence>
<evidence type="ECO:0000313" key="2">
    <source>
        <dbReference type="EMBL" id="MDP9843335.1"/>
    </source>
</evidence>